<proteinExistence type="inferred from homology"/>
<evidence type="ECO:0000256" key="10">
    <source>
        <dbReference type="RuleBase" id="RU003345"/>
    </source>
</evidence>
<dbReference type="Gene3D" id="3.40.605.10">
    <property type="entry name" value="Aldehyde Dehydrogenase, Chain A, domain 1"/>
    <property type="match status" value="1"/>
</dbReference>
<dbReference type="AlphaFoldDB" id="A0ABD6Q7V8"/>
<dbReference type="InterPro" id="IPR016161">
    <property type="entry name" value="Ald_DH/histidinol_DH"/>
</dbReference>
<dbReference type="FunFam" id="3.40.605.10:FF:000007">
    <property type="entry name" value="NAD/NADP-dependent betaine aldehyde dehydrogenase"/>
    <property type="match status" value="1"/>
</dbReference>
<evidence type="ECO:0000256" key="5">
    <source>
        <dbReference type="ARBA" id="ARBA00035632"/>
    </source>
</evidence>
<dbReference type="CDD" id="cd07105">
    <property type="entry name" value="ALDH_SaliADH"/>
    <property type="match status" value="1"/>
</dbReference>
<keyword evidence="3 10" id="KW-0560">Oxidoreductase</keyword>
<evidence type="ECO:0000256" key="2">
    <source>
        <dbReference type="ARBA" id="ARBA00022797"/>
    </source>
</evidence>
<dbReference type="Proteomes" id="UP000183667">
    <property type="component" value="Unassembled WGS sequence"/>
</dbReference>
<evidence type="ECO:0000256" key="3">
    <source>
        <dbReference type="ARBA" id="ARBA00023002"/>
    </source>
</evidence>
<dbReference type="Pfam" id="PF00171">
    <property type="entry name" value="Aldedh"/>
    <property type="match status" value="1"/>
</dbReference>
<evidence type="ECO:0000256" key="8">
    <source>
        <dbReference type="ARBA" id="ARBA00070319"/>
    </source>
</evidence>
<dbReference type="InterPro" id="IPR016162">
    <property type="entry name" value="Ald_DH_N"/>
</dbReference>
<dbReference type="SUPFAM" id="SSF53720">
    <property type="entry name" value="ALDH-like"/>
    <property type="match status" value="1"/>
</dbReference>
<dbReference type="InterPro" id="IPR029510">
    <property type="entry name" value="Ald_DH_CS_GLU"/>
</dbReference>
<feature type="active site" evidence="9">
    <location>
        <position position="251"/>
    </location>
</feature>
<dbReference type="PANTHER" id="PTHR42986:SF1">
    <property type="entry name" value="BENZALDEHYDE DEHYDROGENASE YFMT"/>
    <property type="match status" value="1"/>
</dbReference>
<comment type="catalytic activity">
    <reaction evidence="6">
        <text>salicylaldehyde + NAD(+) + H2O = salicylate + NADH + 2 H(+)</text>
        <dbReference type="Rhea" id="RHEA:18537"/>
        <dbReference type="ChEBI" id="CHEBI:15377"/>
        <dbReference type="ChEBI" id="CHEBI:15378"/>
        <dbReference type="ChEBI" id="CHEBI:16008"/>
        <dbReference type="ChEBI" id="CHEBI:30762"/>
        <dbReference type="ChEBI" id="CHEBI:57540"/>
        <dbReference type="ChEBI" id="CHEBI:57945"/>
        <dbReference type="EC" id="1.2.1.65"/>
    </reaction>
</comment>
<feature type="domain" description="Aldehyde dehydrogenase" evidence="11">
    <location>
        <begin position="12"/>
        <end position="473"/>
    </location>
</feature>
<reference evidence="13" key="1">
    <citation type="submission" date="2016-08" db="EMBL/GenBank/DDBJ databases">
        <title>Population biology and virulence potential of Burkholderia ubonensis.</title>
        <authorList>
            <person name="Price E.P."/>
            <person name="Currie B.J."/>
            <person name="Wagner D.M."/>
        </authorList>
    </citation>
    <scope>NUCLEOTIDE SEQUENCE [LARGE SCALE GENOMIC DNA]</scope>
    <source>
        <strain evidence="13">MSMB0103</strain>
    </source>
</reference>
<dbReference type="InterPro" id="IPR015590">
    <property type="entry name" value="Aldehyde_DH_dom"/>
</dbReference>
<comment type="similarity">
    <text evidence="1 10">Belongs to the aldehyde dehydrogenase family.</text>
</comment>
<dbReference type="PANTHER" id="PTHR42986">
    <property type="entry name" value="BENZALDEHYDE DEHYDROGENASE YFMT"/>
    <property type="match status" value="1"/>
</dbReference>
<name>A0ABD6Q7V8_9BURK</name>
<sequence length="484" mass="50547">MTDRQMLIGGEWCAARDGRTFDRFNPATGALASRAPAAGAADVDAAVDAAHRAFPAWAALAPTERRRLLLKAADLMDARVDAFIATGVAETGATPGWYGFNVTLAANMLREAAAMTTQIDGDVIPSDVPGNLALAMRVPCGVVLGIAPWNAPVILGTRALAMPLACGNTVVLKASEACPGVHALIGAVLHDAGLGAGVVNVVTHAADDAPELVERLIAHPHVKRVNFTGSTHVGRIIARHAAAHLKPVLLELGGKAPVLVLDDADLDAAVDAIAFGAFFNQGQICMSTERVIAARPIADALVERLAAKARTLVAGDPHAGHALGTMVDARAAARAAALVEDARLHGARLPLGCRIDGAVMQPVIVDGVTPHMRLYREESFAPVVAILRADDDDDDDAVALANDSEFGLAASVFSRDVARALAVARRIESGICHINGPTVHDEAQMPFGGVKASGHGRFGSRASIAEFTELRWITVQTALRHYPI</sequence>
<dbReference type="GO" id="GO:0018485">
    <property type="term" value="F:salicylaldehyde dehydrogenase (NAD+) activity"/>
    <property type="evidence" value="ECO:0007669"/>
    <property type="project" value="UniProtKB-EC"/>
</dbReference>
<evidence type="ECO:0000256" key="7">
    <source>
        <dbReference type="ARBA" id="ARBA00066992"/>
    </source>
</evidence>
<comment type="caution">
    <text evidence="12">The sequence shown here is derived from an EMBL/GenBank/DDBJ whole genome shotgun (WGS) entry which is preliminary data.</text>
</comment>
<dbReference type="EC" id="1.2.1.65" evidence="7"/>
<evidence type="ECO:0000256" key="9">
    <source>
        <dbReference type="PROSITE-ProRule" id="PRU10007"/>
    </source>
</evidence>
<dbReference type="RefSeq" id="WP_060215252.1">
    <property type="nucleotide sequence ID" value="NZ_LPDM01000041.1"/>
</dbReference>
<dbReference type="PROSITE" id="PS00687">
    <property type="entry name" value="ALDEHYDE_DEHYDR_GLU"/>
    <property type="match status" value="1"/>
</dbReference>
<dbReference type="EMBL" id="MEAU01000008">
    <property type="protein sequence ID" value="OJA49436.1"/>
    <property type="molecule type" value="Genomic_DNA"/>
</dbReference>
<evidence type="ECO:0000313" key="13">
    <source>
        <dbReference type="Proteomes" id="UP000183667"/>
    </source>
</evidence>
<dbReference type="InterPro" id="IPR016163">
    <property type="entry name" value="Ald_DH_C"/>
</dbReference>
<dbReference type="Gene3D" id="3.40.309.10">
    <property type="entry name" value="Aldehyde Dehydrogenase, Chain A, domain 2"/>
    <property type="match status" value="1"/>
</dbReference>
<protein>
    <recommendedName>
        <fullName evidence="8">Salicylaldehyde dehydrogenase</fullName>
        <ecNumber evidence="7">1.2.1.65</ecNumber>
    </recommendedName>
</protein>
<comment type="pathway">
    <text evidence="5">Aromatic compound metabolism; naphthalene degradation.</text>
</comment>
<evidence type="ECO:0000256" key="1">
    <source>
        <dbReference type="ARBA" id="ARBA00009986"/>
    </source>
</evidence>
<evidence type="ECO:0000259" key="11">
    <source>
        <dbReference type="Pfam" id="PF00171"/>
    </source>
</evidence>
<dbReference type="FunFam" id="3.40.309.10:FF:000010">
    <property type="entry name" value="Gamma-aminobutyraldehyde dehydrogenase"/>
    <property type="match status" value="1"/>
</dbReference>
<gene>
    <name evidence="12" type="ORF">BGV66_06305</name>
</gene>
<accession>A0ABD6Q7V8</accession>
<organism evidence="12 13">
    <name type="scientific">Burkholderia ubonensis</name>
    <dbReference type="NCBI Taxonomy" id="101571"/>
    <lineage>
        <taxon>Bacteria</taxon>
        <taxon>Pseudomonadati</taxon>
        <taxon>Pseudomonadota</taxon>
        <taxon>Betaproteobacteria</taxon>
        <taxon>Burkholderiales</taxon>
        <taxon>Burkholderiaceae</taxon>
        <taxon>Burkholderia</taxon>
        <taxon>Burkholderia cepacia complex</taxon>
    </lineage>
</organism>
<keyword evidence="2" id="KW-0058">Aromatic hydrocarbons catabolism</keyword>
<evidence type="ECO:0000256" key="4">
    <source>
        <dbReference type="ARBA" id="ARBA00023027"/>
    </source>
</evidence>
<evidence type="ECO:0000256" key="6">
    <source>
        <dbReference type="ARBA" id="ARBA00050596"/>
    </source>
</evidence>
<evidence type="ECO:0000313" key="12">
    <source>
        <dbReference type="EMBL" id="OJA49436.1"/>
    </source>
</evidence>
<keyword evidence="4" id="KW-0520">NAD</keyword>